<keyword evidence="6" id="KW-0503">Monooxygenase</keyword>
<dbReference type="InterPro" id="IPR050562">
    <property type="entry name" value="FAD_mOase_fung"/>
</dbReference>
<dbReference type="PANTHER" id="PTHR47356:SF2">
    <property type="entry name" value="FAD-BINDING DOMAIN-CONTAINING PROTEIN-RELATED"/>
    <property type="match status" value="1"/>
</dbReference>
<dbReference type="PANTHER" id="PTHR47356">
    <property type="entry name" value="FAD-DEPENDENT MONOOXYGENASE ASQG-RELATED"/>
    <property type="match status" value="1"/>
</dbReference>
<name>A0A5M3ZBZ7_ASPTE</name>
<gene>
    <name evidence="6" type="ORF">ATEIFO6365_0013012500</name>
</gene>
<feature type="domain" description="FAD-binding" evidence="5">
    <location>
        <begin position="9"/>
        <end position="346"/>
    </location>
</feature>
<keyword evidence="4" id="KW-0560">Oxidoreductase</keyword>
<keyword evidence="3" id="KW-0274">FAD</keyword>
<dbReference type="InterPro" id="IPR002938">
    <property type="entry name" value="FAD-bd"/>
</dbReference>
<comment type="similarity">
    <text evidence="1">Belongs to the paxM FAD-dependent monooxygenase family.</text>
</comment>
<evidence type="ECO:0000256" key="1">
    <source>
        <dbReference type="ARBA" id="ARBA00007992"/>
    </source>
</evidence>
<accession>A0A5M3ZBZ7</accession>
<evidence type="ECO:0000313" key="6">
    <source>
        <dbReference type="EMBL" id="GFF20791.1"/>
    </source>
</evidence>
<dbReference type="InterPro" id="IPR036188">
    <property type="entry name" value="FAD/NAD-bd_sf"/>
</dbReference>
<dbReference type="SUPFAM" id="SSF51905">
    <property type="entry name" value="FAD/NAD(P)-binding domain"/>
    <property type="match status" value="1"/>
</dbReference>
<sequence>MEGEGPSFKVIIVGASVTGLTLAHCLHRAGIDYVVLEKHHAVHPPIGAAVAILPNGGRIMEQLGIFRHIEDRCQPFQRVHLCFQDGFYYDSLSPSVILKRFGLKFAALERTQLLEILYTHLPDKSRVLTSKGVVRITPHGSKMFVTTANGGEFQGDLVVGADGVHSVTRREMWRIANIEQPGLIPFKEQASMSVEFSCIFGMSNPIPGRKRWQHIVRIGPGFTFLIFPAAGDSLFWVLIEKLPHKYVYPDVPRFSREDAIARCEAAASEPIWEEVRFRDIWAQRRAFRMVALEENLFRTWHHGRIICIGDSISKMTPNIGQGANTAIEAAAGLANVIYAITQNHRQPSDDTIHQALATFSERHRKRLDAIHLESRWITRLEACQGWMVTVFTRYVAPHCGDLFALGVVRNSYNGEVLQFLPLTERSGKHWPKLEWWNTWGLSKWQEFGERMMYCFGVVILLWISWVVFNVKELSFYRFQIHRHLFRKRDRRHGKSNKPSPDFSSREQWDIWYSNFPVWELEQLACVSEYLFRKIAIPFNEIAAHDVDWGFRGIVFGYNEAWESDYGLPFLAKVITTDSYEERYRLLSPKASRIAIFLPSDVQDIFHSDVDETVPLKDYTAEQLKSLEGSKRSDTDPGPAEAWHHAHLELNWPAFVCSYEVHDLRRWGYVMWDYSRLVEMGFFDSPVPLLDYGPAMPDQAQQDRIVESLVTRRKLYYKGARGWWAEGDESRLKWERPSEVSDEETDIEHFKTRILF</sequence>
<reference evidence="6 7" key="1">
    <citation type="submission" date="2020-01" db="EMBL/GenBank/DDBJ databases">
        <title>Aspergillus terreus IFO 6365 whole genome shotgun sequence.</title>
        <authorList>
            <person name="Kanamasa S."/>
            <person name="Takahashi H."/>
        </authorList>
    </citation>
    <scope>NUCLEOTIDE SEQUENCE [LARGE SCALE GENOMIC DNA]</scope>
    <source>
        <strain evidence="6 7">IFO 6365</strain>
    </source>
</reference>
<evidence type="ECO:0000256" key="4">
    <source>
        <dbReference type="ARBA" id="ARBA00023002"/>
    </source>
</evidence>
<dbReference type="Pfam" id="PF01494">
    <property type="entry name" value="FAD_binding_3"/>
    <property type="match status" value="1"/>
</dbReference>
<dbReference type="AlphaFoldDB" id="A0A5M3ZBZ7"/>
<dbReference type="GO" id="GO:0004497">
    <property type="term" value="F:monooxygenase activity"/>
    <property type="evidence" value="ECO:0007669"/>
    <property type="project" value="UniProtKB-KW"/>
</dbReference>
<dbReference type="OrthoDB" id="10029326at2759"/>
<protein>
    <submittedName>
        <fullName evidence="6">FAD-dependent monooxygenase</fullName>
    </submittedName>
</protein>
<evidence type="ECO:0000259" key="5">
    <source>
        <dbReference type="Pfam" id="PF01494"/>
    </source>
</evidence>
<dbReference type="Proteomes" id="UP000452235">
    <property type="component" value="Unassembled WGS sequence"/>
</dbReference>
<keyword evidence="2" id="KW-0285">Flavoprotein</keyword>
<dbReference type="Gene3D" id="3.50.50.60">
    <property type="entry name" value="FAD/NAD(P)-binding domain"/>
    <property type="match status" value="1"/>
</dbReference>
<dbReference type="PRINTS" id="PR00420">
    <property type="entry name" value="RNGMNOXGNASE"/>
</dbReference>
<evidence type="ECO:0000256" key="3">
    <source>
        <dbReference type="ARBA" id="ARBA00022827"/>
    </source>
</evidence>
<evidence type="ECO:0000313" key="7">
    <source>
        <dbReference type="Proteomes" id="UP000452235"/>
    </source>
</evidence>
<dbReference type="EMBL" id="BLJY01000013">
    <property type="protein sequence ID" value="GFF20791.1"/>
    <property type="molecule type" value="Genomic_DNA"/>
</dbReference>
<proteinExistence type="inferred from homology"/>
<organism evidence="6 7">
    <name type="scientific">Aspergillus terreus</name>
    <dbReference type="NCBI Taxonomy" id="33178"/>
    <lineage>
        <taxon>Eukaryota</taxon>
        <taxon>Fungi</taxon>
        <taxon>Dikarya</taxon>
        <taxon>Ascomycota</taxon>
        <taxon>Pezizomycotina</taxon>
        <taxon>Eurotiomycetes</taxon>
        <taxon>Eurotiomycetidae</taxon>
        <taxon>Eurotiales</taxon>
        <taxon>Aspergillaceae</taxon>
        <taxon>Aspergillus</taxon>
        <taxon>Aspergillus subgen. Circumdati</taxon>
    </lineage>
</organism>
<dbReference type="VEuPathDB" id="FungiDB:ATEG_09620"/>
<keyword evidence="7" id="KW-1185">Reference proteome</keyword>
<dbReference type="VEuPathDB" id="FungiDB:ATEG_09622"/>
<dbReference type="GO" id="GO:0071949">
    <property type="term" value="F:FAD binding"/>
    <property type="evidence" value="ECO:0007669"/>
    <property type="project" value="InterPro"/>
</dbReference>
<evidence type="ECO:0000256" key="2">
    <source>
        <dbReference type="ARBA" id="ARBA00022630"/>
    </source>
</evidence>
<comment type="caution">
    <text evidence="6">The sequence shown here is derived from an EMBL/GenBank/DDBJ whole genome shotgun (WGS) entry which is preliminary data.</text>
</comment>